<dbReference type="PROSITE" id="PS50941">
    <property type="entry name" value="CHIT_BIND_I_2"/>
    <property type="match status" value="1"/>
</dbReference>
<dbReference type="InterPro" id="IPR001579">
    <property type="entry name" value="Glyco_hydro_18_chit_AS"/>
</dbReference>
<dbReference type="Gene3D" id="3.10.350.10">
    <property type="entry name" value="LysM domain"/>
    <property type="match status" value="2"/>
</dbReference>
<dbReference type="InterPro" id="IPR053214">
    <property type="entry name" value="LysM12-like"/>
</dbReference>
<dbReference type="InterPro" id="IPR001002">
    <property type="entry name" value="Chitin-bd_1"/>
</dbReference>
<dbReference type="AlphaFoldDB" id="A0A9P5XV42"/>
<feature type="domain" description="LysM" evidence="13">
    <location>
        <begin position="27"/>
        <end position="72"/>
    </location>
</feature>
<reference evidence="15" key="1">
    <citation type="submission" date="2020-11" db="EMBL/GenBank/DDBJ databases">
        <authorList>
            <consortium name="DOE Joint Genome Institute"/>
            <person name="Ahrendt S."/>
            <person name="Riley R."/>
            <person name="Andreopoulos W."/>
            <person name="Labutti K."/>
            <person name="Pangilinan J."/>
            <person name="Ruiz-Duenas F.J."/>
            <person name="Barrasa J.M."/>
            <person name="Sanchez-Garcia M."/>
            <person name="Camarero S."/>
            <person name="Miyauchi S."/>
            <person name="Serrano A."/>
            <person name="Linde D."/>
            <person name="Babiker R."/>
            <person name="Drula E."/>
            <person name="Ayuso-Fernandez I."/>
            <person name="Pacheco R."/>
            <person name="Padilla G."/>
            <person name="Ferreira P."/>
            <person name="Barriuso J."/>
            <person name="Kellner H."/>
            <person name="Castanera R."/>
            <person name="Alfaro M."/>
            <person name="Ramirez L."/>
            <person name="Pisabarro A.G."/>
            <person name="Kuo A."/>
            <person name="Tritt A."/>
            <person name="Lipzen A."/>
            <person name="He G."/>
            <person name="Yan M."/>
            <person name="Ng V."/>
            <person name="Cullen D."/>
            <person name="Martin F."/>
            <person name="Rosso M.-N."/>
            <person name="Henrissat B."/>
            <person name="Hibbett D."/>
            <person name="Martinez A.T."/>
            <person name="Grigoriev I.V."/>
        </authorList>
    </citation>
    <scope>NUCLEOTIDE SEQUENCE</scope>
    <source>
        <strain evidence="15">CBS 247.69</strain>
    </source>
</reference>
<evidence type="ECO:0000256" key="7">
    <source>
        <dbReference type="ARBA" id="ARBA00023326"/>
    </source>
</evidence>
<dbReference type="SUPFAM" id="SSF54106">
    <property type="entry name" value="LysM domain"/>
    <property type="match status" value="1"/>
</dbReference>
<dbReference type="SMART" id="SM00257">
    <property type="entry name" value="LysM"/>
    <property type="match status" value="2"/>
</dbReference>
<evidence type="ECO:0000259" key="12">
    <source>
        <dbReference type="PROSITE" id="PS50941"/>
    </source>
</evidence>
<feature type="disulfide bond" evidence="8">
    <location>
        <begin position="192"/>
        <end position="196"/>
    </location>
</feature>
<dbReference type="PROSITE" id="PS00026">
    <property type="entry name" value="CHIT_BIND_I_1"/>
    <property type="match status" value="1"/>
</dbReference>
<dbReference type="InterPro" id="IPR017853">
    <property type="entry name" value="GH"/>
</dbReference>
<evidence type="ECO:0000259" key="14">
    <source>
        <dbReference type="PROSITE" id="PS51910"/>
    </source>
</evidence>
<dbReference type="CDD" id="cd00118">
    <property type="entry name" value="LysM"/>
    <property type="match status" value="2"/>
</dbReference>
<keyword evidence="16" id="KW-1185">Reference proteome</keyword>
<keyword evidence="11" id="KW-0732">Signal</keyword>
<evidence type="ECO:0000256" key="1">
    <source>
        <dbReference type="ARBA" id="ARBA00000822"/>
    </source>
</evidence>
<evidence type="ECO:0000256" key="8">
    <source>
        <dbReference type="PROSITE-ProRule" id="PRU00261"/>
    </source>
</evidence>
<dbReference type="GO" id="GO:0006032">
    <property type="term" value="P:chitin catabolic process"/>
    <property type="evidence" value="ECO:0007669"/>
    <property type="project" value="UniProtKB-KW"/>
</dbReference>
<sequence>MKITTRKIGFLIFASVHILGVHAADCKFATVGSPHSNCFDIAAAAGITVAQLTSFNPGLNCNLLQLGQRLCTSTGTLPGIPKPNPDGSCATYKIKSGDFCSAIAAANSITVAQLESFNTKTYKWKGCTNIAIDLVICLSTGTPPPIPINPLLDCGPETQGNKTCPLNACCSAFGYCGLTSEFCSTAPNGDPCNSNCGITALPSCSGTQLTRKIGYYASWASRRKCQPFGPENLDLTGYTHVIYAFVNISPLLELSMTGPDENILKGLVARKTDFPNVKILFAVGGWAFSTEDATRTIFTTMVSTAASRTKFVAAVKQFLVRYKLDGVDIDFEYPSAMERNAPASETPNLTAFFQELRSSLPSSAIISIAAPAGYWFLKGFEINKLQNYVTFINMMSYDYHGPWDRNVQENGTAKPHTSAQDIEDSIRLYKRAGIDLGKVNLGLAWYGRTFAVGSCNGLGCKMSGGGSPGPCTGESGILSQLEVKDKAKGITPTYNATSMTYSFNRDGDYITFDDTTSWTAKTNLAKTRCFGGTFVWYDIFSFFCSSFHNFI</sequence>
<evidence type="ECO:0000256" key="3">
    <source>
        <dbReference type="ARBA" id="ARBA00022801"/>
    </source>
</evidence>
<protein>
    <submittedName>
        <fullName evidence="15">Glycoside hydrolase superfamily</fullName>
    </submittedName>
</protein>
<dbReference type="CDD" id="cd00035">
    <property type="entry name" value="ChtBD1"/>
    <property type="match status" value="1"/>
</dbReference>
<organism evidence="15 16">
    <name type="scientific">Collybia nuda</name>
    <dbReference type="NCBI Taxonomy" id="64659"/>
    <lineage>
        <taxon>Eukaryota</taxon>
        <taxon>Fungi</taxon>
        <taxon>Dikarya</taxon>
        <taxon>Basidiomycota</taxon>
        <taxon>Agaricomycotina</taxon>
        <taxon>Agaricomycetes</taxon>
        <taxon>Agaricomycetidae</taxon>
        <taxon>Agaricales</taxon>
        <taxon>Tricholomatineae</taxon>
        <taxon>Clitocybaceae</taxon>
        <taxon>Collybia</taxon>
    </lineage>
</organism>
<dbReference type="InterPro" id="IPR029070">
    <property type="entry name" value="Chitinase_insertion_sf"/>
</dbReference>
<dbReference type="EMBL" id="MU150374">
    <property type="protein sequence ID" value="KAF9457380.1"/>
    <property type="molecule type" value="Genomic_DNA"/>
</dbReference>
<evidence type="ECO:0000256" key="2">
    <source>
        <dbReference type="ARBA" id="ARBA00022669"/>
    </source>
</evidence>
<feature type="domain" description="Chitin-binding type-1" evidence="12">
    <location>
        <begin position="151"/>
        <end position="198"/>
    </location>
</feature>
<evidence type="ECO:0000256" key="5">
    <source>
        <dbReference type="ARBA" id="ARBA00023277"/>
    </source>
</evidence>
<comment type="catalytic activity">
    <reaction evidence="1">
        <text>Random endo-hydrolysis of N-acetyl-beta-D-glucosaminide (1-&gt;4)-beta-linkages in chitin and chitodextrins.</text>
        <dbReference type="EC" id="3.2.1.14"/>
    </reaction>
</comment>
<name>A0A9P5XV42_9AGAR</name>
<feature type="disulfide bond" evidence="8">
    <location>
        <begin position="164"/>
        <end position="176"/>
    </location>
</feature>
<keyword evidence="7" id="KW-0624">Polysaccharide degradation</keyword>
<dbReference type="Gene3D" id="3.20.20.80">
    <property type="entry name" value="Glycosidases"/>
    <property type="match status" value="1"/>
</dbReference>
<dbReference type="InterPro" id="IPR018371">
    <property type="entry name" value="Chitin-binding_1_CS"/>
</dbReference>
<keyword evidence="4" id="KW-0146">Chitin degradation</keyword>
<evidence type="ECO:0000256" key="6">
    <source>
        <dbReference type="ARBA" id="ARBA00023295"/>
    </source>
</evidence>
<dbReference type="Gene3D" id="3.10.50.10">
    <property type="match status" value="1"/>
</dbReference>
<dbReference type="InterPro" id="IPR018392">
    <property type="entry name" value="LysM"/>
</dbReference>
<accession>A0A9P5XV42</accession>
<feature type="signal peptide" evidence="11">
    <location>
        <begin position="1"/>
        <end position="23"/>
    </location>
</feature>
<comment type="caution">
    <text evidence="15">The sequence shown here is derived from an EMBL/GenBank/DDBJ whole genome shotgun (WGS) entry which is preliminary data.</text>
</comment>
<dbReference type="PANTHER" id="PTHR47700:SF2">
    <property type="entry name" value="CHITINASE"/>
    <property type="match status" value="1"/>
</dbReference>
<dbReference type="SUPFAM" id="SSF54556">
    <property type="entry name" value="Chitinase insertion domain"/>
    <property type="match status" value="1"/>
</dbReference>
<feature type="domain" description="LysM" evidence="13">
    <location>
        <begin position="90"/>
        <end position="138"/>
    </location>
</feature>
<dbReference type="SUPFAM" id="SSF57016">
    <property type="entry name" value="Plant lectins/antimicrobial peptides"/>
    <property type="match status" value="1"/>
</dbReference>
<evidence type="ECO:0000313" key="16">
    <source>
        <dbReference type="Proteomes" id="UP000807353"/>
    </source>
</evidence>
<comment type="caution">
    <text evidence="8">Lacks conserved residue(s) required for the propagation of feature annotation.</text>
</comment>
<dbReference type="GO" id="GO:0000272">
    <property type="term" value="P:polysaccharide catabolic process"/>
    <property type="evidence" value="ECO:0007669"/>
    <property type="project" value="UniProtKB-KW"/>
</dbReference>
<gene>
    <name evidence="15" type="ORF">BDZ94DRAFT_235825</name>
</gene>
<feature type="chain" id="PRO_5040362089" evidence="11">
    <location>
        <begin position="24"/>
        <end position="551"/>
    </location>
</feature>
<dbReference type="Pfam" id="PF00704">
    <property type="entry name" value="Glyco_hydro_18"/>
    <property type="match status" value="1"/>
</dbReference>
<dbReference type="SMART" id="SM00270">
    <property type="entry name" value="ChtBD1"/>
    <property type="match status" value="1"/>
</dbReference>
<proteinExistence type="inferred from homology"/>
<evidence type="ECO:0000256" key="11">
    <source>
        <dbReference type="SAM" id="SignalP"/>
    </source>
</evidence>
<keyword evidence="5" id="KW-0119">Carbohydrate metabolism</keyword>
<evidence type="ECO:0000256" key="10">
    <source>
        <dbReference type="RuleBase" id="RU004453"/>
    </source>
</evidence>
<evidence type="ECO:0000256" key="4">
    <source>
        <dbReference type="ARBA" id="ARBA00023024"/>
    </source>
</evidence>
<dbReference type="Pfam" id="PF00187">
    <property type="entry name" value="Chitin_bind_1"/>
    <property type="match status" value="1"/>
</dbReference>
<keyword evidence="2 8" id="KW-0147">Chitin-binding</keyword>
<dbReference type="Proteomes" id="UP000807353">
    <property type="component" value="Unassembled WGS sequence"/>
</dbReference>
<keyword evidence="3 9" id="KW-0378">Hydrolase</keyword>
<keyword evidence="6 9" id="KW-0326">Glycosidase</keyword>
<dbReference type="GO" id="GO:0008843">
    <property type="term" value="F:endochitinase activity"/>
    <property type="evidence" value="ECO:0007669"/>
    <property type="project" value="UniProtKB-EC"/>
</dbReference>
<dbReference type="PROSITE" id="PS51910">
    <property type="entry name" value="GH18_2"/>
    <property type="match status" value="1"/>
</dbReference>
<dbReference type="InterPro" id="IPR036861">
    <property type="entry name" value="Endochitinase-like_sf"/>
</dbReference>
<dbReference type="InterPro" id="IPR011583">
    <property type="entry name" value="Chitinase_II/V-like_cat"/>
</dbReference>
<keyword evidence="8" id="KW-1015">Disulfide bond</keyword>
<evidence type="ECO:0000256" key="9">
    <source>
        <dbReference type="RuleBase" id="RU000489"/>
    </source>
</evidence>
<evidence type="ECO:0000313" key="15">
    <source>
        <dbReference type="EMBL" id="KAF9457380.1"/>
    </source>
</evidence>
<dbReference type="SUPFAM" id="SSF51445">
    <property type="entry name" value="(Trans)glycosidases"/>
    <property type="match status" value="1"/>
</dbReference>
<dbReference type="Pfam" id="PF01476">
    <property type="entry name" value="LysM"/>
    <property type="match status" value="2"/>
</dbReference>
<feature type="domain" description="GH18" evidence="14">
    <location>
        <begin position="210"/>
        <end position="551"/>
    </location>
</feature>
<dbReference type="SMART" id="SM00636">
    <property type="entry name" value="Glyco_18"/>
    <property type="match status" value="1"/>
</dbReference>
<dbReference type="InterPro" id="IPR036779">
    <property type="entry name" value="LysM_dom_sf"/>
</dbReference>
<dbReference type="PROSITE" id="PS01095">
    <property type="entry name" value="GH18_1"/>
    <property type="match status" value="1"/>
</dbReference>
<dbReference type="OrthoDB" id="73875at2759"/>
<dbReference type="GO" id="GO:0008061">
    <property type="term" value="F:chitin binding"/>
    <property type="evidence" value="ECO:0007669"/>
    <property type="project" value="UniProtKB-UniRule"/>
</dbReference>
<dbReference type="InterPro" id="IPR001223">
    <property type="entry name" value="Glyco_hydro18_cat"/>
</dbReference>
<dbReference type="Gene3D" id="3.30.60.10">
    <property type="entry name" value="Endochitinase-like"/>
    <property type="match status" value="1"/>
</dbReference>
<dbReference type="PANTHER" id="PTHR47700">
    <property type="entry name" value="V CHITINASE, PUTATIVE (AFU_ORTHOLOGUE AFUA_6G13720)-RELATED"/>
    <property type="match status" value="1"/>
</dbReference>
<comment type="similarity">
    <text evidence="10">Belongs to the glycosyl hydrolase 18 family.</text>
</comment>
<evidence type="ECO:0000259" key="13">
    <source>
        <dbReference type="PROSITE" id="PS51782"/>
    </source>
</evidence>
<feature type="disulfide bond" evidence="8">
    <location>
        <begin position="169"/>
        <end position="183"/>
    </location>
</feature>
<dbReference type="PROSITE" id="PS51782">
    <property type="entry name" value="LYSM"/>
    <property type="match status" value="2"/>
</dbReference>